<evidence type="ECO:0000313" key="2">
    <source>
        <dbReference type="Proteomes" id="UP000198756"/>
    </source>
</evidence>
<evidence type="ECO:0008006" key="3">
    <source>
        <dbReference type="Google" id="ProtNLM"/>
    </source>
</evidence>
<dbReference type="Proteomes" id="UP000198756">
    <property type="component" value="Unassembled WGS sequence"/>
</dbReference>
<dbReference type="RefSeq" id="WP_092729312.1">
    <property type="nucleotide sequence ID" value="NZ_FMXE01000008.1"/>
</dbReference>
<reference evidence="2" key="1">
    <citation type="submission" date="2016-10" db="EMBL/GenBank/DDBJ databases">
        <authorList>
            <person name="Varghese N."/>
            <person name="Submissions S."/>
        </authorList>
    </citation>
    <scope>NUCLEOTIDE SEQUENCE [LARGE SCALE GENOMIC DNA]</scope>
    <source>
        <strain evidence="2">DSM 22703</strain>
    </source>
</reference>
<protein>
    <recommendedName>
        <fullName evidence="3">DUF1684 domain-containing protein</fullName>
    </recommendedName>
</protein>
<dbReference type="OrthoDB" id="5493262at2"/>
<keyword evidence="2" id="KW-1185">Reference proteome</keyword>
<dbReference type="InterPro" id="IPR012467">
    <property type="entry name" value="DUF1684"/>
</dbReference>
<evidence type="ECO:0000313" key="1">
    <source>
        <dbReference type="EMBL" id="SDA64091.1"/>
    </source>
</evidence>
<proteinExistence type="predicted"/>
<dbReference type="STRING" id="279824.SAMN03080617_01492"/>
<dbReference type="PANTHER" id="PTHR41913:SF1">
    <property type="entry name" value="DUF1684 DOMAIN-CONTAINING PROTEIN"/>
    <property type="match status" value="1"/>
</dbReference>
<dbReference type="EMBL" id="FMXE01000008">
    <property type="protein sequence ID" value="SDA64091.1"/>
    <property type="molecule type" value="Genomic_DNA"/>
</dbReference>
<name>A0A1G5X127_9BACT</name>
<dbReference type="Pfam" id="PF07920">
    <property type="entry name" value="DUF1684"/>
    <property type="match status" value="1"/>
</dbReference>
<organism evidence="1 2">
    <name type="scientific">Algoriphagus alkaliphilus</name>
    <dbReference type="NCBI Taxonomy" id="279824"/>
    <lineage>
        <taxon>Bacteria</taxon>
        <taxon>Pseudomonadati</taxon>
        <taxon>Bacteroidota</taxon>
        <taxon>Cytophagia</taxon>
        <taxon>Cytophagales</taxon>
        <taxon>Cyclobacteriaceae</taxon>
        <taxon>Algoriphagus</taxon>
    </lineage>
</organism>
<accession>A0A1G5X127</accession>
<sequence>MKKSNYILLIAVGLVVITAVAYMFTAAESPESYVEKIEKERERQFKFIRFNIESPLTEEQKRGFTKLTFYDINPAYKVKARLLPIENKKVREVPLTDGSKQRYIEHSFAEFELGGRTNKLLLLQAMDETDKRNFFLAFADATSAGETYGGGRYLNVRQDGKNSITLDFNLAFNPYCAYNPDYACPIPPKENLLEIALEAGEKNYKE</sequence>
<gene>
    <name evidence="1" type="ORF">SAMN03080617_01492</name>
</gene>
<dbReference type="AlphaFoldDB" id="A0A1G5X127"/>
<dbReference type="PANTHER" id="PTHR41913">
    <property type="entry name" value="DUF1684 DOMAIN-CONTAINING PROTEIN"/>
    <property type="match status" value="1"/>
</dbReference>